<accession>A0A1G2KQY8</accession>
<gene>
    <name evidence="1" type="ORF">A3C11_01350</name>
</gene>
<protein>
    <submittedName>
        <fullName evidence="1">Uncharacterized protein</fullName>
    </submittedName>
</protein>
<evidence type="ECO:0000313" key="1">
    <source>
        <dbReference type="EMBL" id="OHA00891.1"/>
    </source>
</evidence>
<name>A0A1G2KQY8_9BACT</name>
<sequence length="72" mass="8175">MPTVTIPKGVTKGTELIVLTRKDYERLLSQRTVPEYRPTIAEKRVLARARKNRAAGRFLTIDELTHKLGLAD</sequence>
<dbReference type="Proteomes" id="UP000177362">
    <property type="component" value="Unassembled WGS sequence"/>
</dbReference>
<comment type="caution">
    <text evidence="1">The sequence shown here is derived from an EMBL/GenBank/DDBJ whole genome shotgun (WGS) entry which is preliminary data.</text>
</comment>
<dbReference type="AlphaFoldDB" id="A0A1G2KQY8"/>
<reference evidence="1 2" key="1">
    <citation type="journal article" date="2016" name="Nat. Commun.">
        <title>Thousands of microbial genomes shed light on interconnected biogeochemical processes in an aquifer system.</title>
        <authorList>
            <person name="Anantharaman K."/>
            <person name="Brown C.T."/>
            <person name="Hug L.A."/>
            <person name="Sharon I."/>
            <person name="Castelle C.J."/>
            <person name="Probst A.J."/>
            <person name="Thomas B.C."/>
            <person name="Singh A."/>
            <person name="Wilkins M.J."/>
            <person name="Karaoz U."/>
            <person name="Brodie E.L."/>
            <person name="Williams K.H."/>
            <person name="Hubbard S.S."/>
            <person name="Banfield J.F."/>
        </authorList>
    </citation>
    <scope>NUCLEOTIDE SEQUENCE [LARGE SCALE GENOMIC DNA]</scope>
</reference>
<evidence type="ECO:0000313" key="2">
    <source>
        <dbReference type="Proteomes" id="UP000177362"/>
    </source>
</evidence>
<proteinExistence type="predicted"/>
<dbReference type="EMBL" id="MHQJ01000034">
    <property type="protein sequence ID" value="OHA00891.1"/>
    <property type="molecule type" value="Genomic_DNA"/>
</dbReference>
<organism evidence="1 2">
    <name type="scientific">Candidatus Sungbacteria bacterium RIFCSPHIGHO2_02_FULL_49_12</name>
    <dbReference type="NCBI Taxonomy" id="1802271"/>
    <lineage>
        <taxon>Bacteria</taxon>
        <taxon>Candidatus Sungiibacteriota</taxon>
    </lineage>
</organism>